<dbReference type="Pfam" id="PF00394">
    <property type="entry name" value="Cu-oxidase"/>
    <property type="match status" value="1"/>
</dbReference>
<dbReference type="InterPro" id="IPR034289">
    <property type="entry name" value="CuRO_3_LCC"/>
</dbReference>
<comment type="cofactor">
    <cofactor evidence="13">
        <name>Cu cation</name>
        <dbReference type="ChEBI" id="CHEBI:23378"/>
    </cofactor>
    <text evidence="13">Binds 4 Cu cations per monomer.</text>
</comment>
<dbReference type="InterPro" id="IPR033138">
    <property type="entry name" value="Cu_oxidase_CS"/>
</dbReference>
<dbReference type="Gene3D" id="2.60.40.420">
    <property type="entry name" value="Cupredoxins - blue copper proteins"/>
    <property type="match status" value="3"/>
</dbReference>
<comment type="similarity">
    <text evidence="3 13">Belongs to the multicopper oxidase family.</text>
</comment>
<feature type="signal peptide" evidence="13">
    <location>
        <begin position="1"/>
        <end position="31"/>
    </location>
</feature>
<evidence type="ECO:0000259" key="14">
    <source>
        <dbReference type="Pfam" id="PF00394"/>
    </source>
</evidence>
<organism evidence="17 18">
    <name type="scientific">Rubus argutus</name>
    <name type="common">Southern blackberry</name>
    <dbReference type="NCBI Taxonomy" id="59490"/>
    <lineage>
        <taxon>Eukaryota</taxon>
        <taxon>Viridiplantae</taxon>
        <taxon>Streptophyta</taxon>
        <taxon>Embryophyta</taxon>
        <taxon>Tracheophyta</taxon>
        <taxon>Spermatophyta</taxon>
        <taxon>Magnoliopsida</taxon>
        <taxon>eudicotyledons</taxon>
        <taxon>Gunneridae</taxon>
        <taxon>Pentapetalae</taxon>
        <taxon>rosids</taxon>
        <taxon>fabids</taxon>
        <taxon>Rosales</taxon>
        <taxon>Rosaceae</taxon>
        <taxon>Rosoideae</taxon>
        <taxon>Rosoideae incertae sedis</taxon>
        <taxon>Rubus</taxon>
    </lineage>
</organism>
<dbReference type="InterPro" id="IPR045087">
    <property type="entry name" value="Cu-oxidase_fam"/>
</dbReference>
<dbReference type="EMBL" id="JBEDUW010000005">
    <property type="protein sequence ID" value="KAK9930411.1"/>
    <property type="molecule type" value="Genomic_DNA"/>
</dbReference>
<dbReference type="PANTHER" id="PTHR11709:SF261">
    <property type="entry name" value="LACCASE"/>
    <property type="match status" value="1"/>
</dbReference>
<dbReference type="InterPro" id="IPR011706">
    <property type="entry name" value="Cu-oxidase_C"/>
</dbReference>
<dbReference type="GO" id="GO:0046274">
    <property type="term" value="P:lignin catabolic process"/>
    <property type="evidence" value="ECO:0007669"/>
    <property type="project" value="UniProtKB-KW"/>
</dbReference>
<feature type="domain" description="Plastocyanin-like" evidence="16">
    <location>
        <begin position="40"/>
        <end position="152"/>
    </location>
</feature>
<evidence type="ECO:0000256" key="8">
    <source>
        <dbReference type="ARBA" id="ARBA00022737"/>
    </source>
</evidence>
<keyword evidence="10 13" id="KW-0186">Copper</keyword>
<evidence type="ECO:0000256" key="6">
    <source>
        <dbReference type="ARBA" id="ARBA00022525"/>
    </source>
</evidence>
<keyword evidence="5 13" id="KW-0052">Apoplast</keyword>
<evidence type="ECO:0000256" key="1">
    <source>
        <dbReference type="ARBA" id="ARBA00000349"/>
    </source>
</evidence>
<dbReference type="NCBIfam" id="TIGR03389">
    <property type="entry name" value="laccase"/>
    <property type="match status" value="1"/>
</dbReference>
<dbReference type="InterPro" id="IPR008972">
    <property type="entry name" value="Cupredoxin"/>
</dbReference>
<keyword evidence="12 13" id="KW-0439">Lignin degradation</keyword>
<feature type="chain" id="PRO_5043085603" description="Laccase" evidence="13">
    <location>
        <begin position="32"/>
        <end position="600"/>
    </location>
</feature>
<keyword evidence="18" id="KW-1185">Reference proteome</keyword>
<dbReference type="Pfam" id="PF07731">
    <property type="entry name" value="Cu-oxidase_2"/>
    <property type="match status" value="1"/>
</dbReference>
<dbReference type="GO" id="GO:0052716">
    <property type="term" value="F:hydroquinone:oxygen oxidoreductase activity"/>
    <property type="evidence" value="ECO:0007669"/>
    <property type="project" value="UniProtKB-EC"/>
</dbReference>
<dbReference type="AlphaFoldDB" id="A0AAW1X276"/>
<evidence type="ECO:0000256" key="13">
    <source>
        <dbReference type="RuleBase" id="RU361119"/>
    </source>
</evidence>
<keyword evidence="13" id="KW-0732">Signal</keyword>
<evidence type="ECO:0000259" key="16">
    <source>
        <dbReference type="Pfam" id="PF07732"/>
    </source>
</evidence>
<dbReference type="SUPFAM" id="SSF49503">
    <property type="entry name" value="Cupredoxins"/>
    <property type="match status" value="3"/>
</dbReference>
<evidence type="ECO:0000256" key="7">
    <source>
        <dbReference type="ARBA" id="ARBA00022723"/>
    </source>
</evidence>
<dbReference type="GO" id="GO:0005507">
    <property type="term" value="F:copper ion binding"/>
    <property type="evidence" value="ECO:0007669"/>
    <property type="project" value="InterPro"/>
</dbReference>
<dbReference type="InterPro" id="IPR011707">
    <property type="entry name" value="Cu-oxidase-like_N"/>
</dbReference>
<feature type="domain" description="Plastocyanin-like" evidence="14">
    <location>
        <begin position="166"/>
        <end position="320"/>
    </location>
</feature>
<gene>
    <name evidence="17" type="ORF">M0R45_027449</name>
</gene>
<dbReference type="PROSITE" id="PS00079">
    <property type="entry name" value="MULTICOPPER_OXIDASE1"/>
    <property type="match status" value="1"/>
</dbReference>
<comment type="caution">
    <text evidence="17">The sequence shown here is derived from an EMBL/GenBank/DDBJ whole genome shotgun (WGS) entry which is preliminary data.</text>
</comment>
<evidence type="ECO:0000313" key="18">
    <source>
        <dbReference type="Proteomes" id="UP001457282"/>
    </source>
</evidence>
<proteinExistence type="inferred from homology"/>
<evidence type="ECO:0000256" key="9">
    <source>
        <dbReference type="ARBA" id="ARBA00023002"/>
    </source>
</evidence>
<sequence length="600" mass="68137">MRLQFNCPTMSTVTLIFLFLMVELFFSPVQGEVHFYDFVVTERNFTRLCETKSMLVVNDAFPGPEIRVHKGDLVYVNVQNKADYSLTLHWHGILQPRNPWSDGPEYVTQCPIQPGTNFTYELVLSTEEGTVWWHAHSDWTRASVHGVIVILPAVGTTFPFPEPDEDEVIVLASWYKGNLQSRVDMAMAEKNTLPDSDAFTINGQPGDLIPCSADSTYRWKVEYGKTYLLRILNANMDEDLFFGIAEHNLTMVGMDGSYTKPLDTAYIMISAGQTMDVLLTANQSLGHYYMAARHFATENMDELVLFDHFNVTAIVEYNGNYTYPTYPSLPSTLPMYFDIQSYKDFIFQIRSLATPEHPISVPQDSDITTRMFITTSMNSLYCSGDSDSSCQNIQITSSVNNISWFNPSDIDILQAYYRNISGTYTTDFPDYPPTFYNFTEESMSVDTMLTVQGRKVKVLEYNESVEIVFQGTDVLAGSINHPMHLHGYTFYVVGQGFGNFDNVTDPKSFNLVDPPEVVTFGVPKKGWMAIRFTANNPGVWFWHCHLERHMTWGMESAFIVKNGPTTETSMRPPPAYMPLCSSDSGIQNFHDSAEKKMEYT</sequence>
<evidence type="ECO:0000256" key="12">
    <source>
        <dbReference type="ARBA" id="ARBA00023185"/>
    </source>
</evidence>
<dbReference type="CDD" id="cd13897">
    <property type="entry name" value="CuRO_3_LCC_plant"/>
    <property type="match status" value="1"/>
</dbReference>
<evidence type="ECO:0000259" key="15">
    <source>
        <dbReference type="Pfam" id="PF07731"/>
    </source>
</evidence>
<dbReference type="EC" id="1.10.3.2" evidence="4 13"/>
<dbReference type="InterPro" id="IPR002355">
    <property type="entry name" value="Cu_oxidase_Cu_BS"/>
</dbReference>
<evidence type="ECO:0000256" key="11">
    <source>
        <dbReference type="ARBA" id="ARBA00023180"/>
    </source>
</evidence>
<name>A0AAW1X276_RUBAR</name>
<comment type="function">
    <text evidence="13">Lignin degradation and detoxification of lignin-derived products.</text>
</comment>
<dbReference type="InterPro" id="IPR034285">
    <property type="entry name" value="CuRO_2_LCC"/>
</dbReference>
<dbReference type="GO" id="GO:0048046">
    <property type="term" value="C:apoplast"/>
    <property type="evidence" value="ECO:0007669"/>
    <property type="project" value="UniProtKB-SubCell"/>
</dbReference>
<dbReference type="PANTHER" id="PTHR11709">
    <property type="entry name" value="MULTI-COPPER OXIDASE"/>
    <property type="match status" value="1"/>
</dbReference>
<comment type="subcellular location">
    <subcellularLocation>
        <location evidence="2 13">Secreted</location>
        <location evidence="2 13">Extracellular space</location>
        <location evidence="2 13">Apoplast</location>
    </subcellularLocation>
</comment>
<keyword evidence="7 13" id="KW-0479">Metal-binding</keyword>
<dbReference type="InterPro" id="IPR001117">
    <property type="entry name" value="Cu-oxidase_2nd"/>
</dbReference>
<dbReference type="Proteomes" id="UP001457282">
    <property type="component" value="Unassembled WGS sequence"/>
</dbReference>
<protein>
    <recommendedName>
        <fullName evidence="4 13">Laccase</fullName>
        <ecNumber evidence="4 13">1.10.3.2</ecNumber>
    </recommendedName>
    <alternativeName>
        <fullName evidence="13">Benzenediol:oxygen oxidoreductase</fullName>
    </alternativeName>
    <alternativeName>
        <fullName evidence="13">Diphenol oxidase</fullName>
    </alternativeName>
    <alternativeName>
        <fullName evidence="13">Urishiol oxidase</fullName>
    </alternativeName>
</protein>
<evidence type="ECO:0000313" key="17">
    <source>
        <dbReference type="EMBL" id="KAK9930411.1"/>
    </source>
</evidence>
<dbReference type="InterPro" id="IPR017761">
    <property type="entry name" value="Laccase"/>
</dbReference>
<dbReference type="CDD" id="cd13875">
    <property type="entry name" value="CuRO_2_LCC_plant"/>
    <property type="match status" value="1"/>
</dbReference>
<keyword evidence="8 13" id="KW-0677">Repeat</keyword>
<evidence type="ECO:0000256" key="10">
    <source>
        <dbReference type="ARBA" id="ARBA00023008"/>
    </source>
</evidence>
<dbReference type="CDD" id="cd13849">
    <property type="entry name" value="CuRO_1_LCC_plant"/>
    <property type="match status" value="1"/>
</dbReference>
<dbReference type="Pfam" id="PF07732">
    <property type="entry name" value="Cu-oxidase_3"/>
    <property type="match status" value="1"/>
</dbReference>
<keyword evidence="9 13" id="KW-0560">Oxidoreductase</keyword>
<accession>A0AAW1X276</accession>
<feature type="domain" description="Plastocyanin-like" evidence="15">
    <location>
        <begin position="428"/>
        <end position="562"/>
    </location>
</feature>
<dbReference type="InterPro" id="IPR034288">
    <property type="entry name" value="CuRO_1_LCC"/>
</dbReference>
<evidence type="ECO:0000256" key="2">
    <source>
        <dbReference type="ARBA" id="ARBA00004271"/>
    </source>
</evidence>
<keyword evidence="11" id="KW-0325">Glycoprotein</keyword>
<evidence type="ECO:0000256" key="5">
    <source>
        <dbReference type="ARBA" id="ARBA00022523"/>
    </source>
</evidence>
<evidence type="ECO:0000256" key="3">
    <source>
        <dbReference type="ARBA" id="ARBA00010609"/>
    </source>
</evidence>
<comment type="catalytic activity">
    <reaction evidence="1 13">
        <text>4 hydroquinone + O2 = 4 benzosemiquinone + 2 H2O</text>
        <dbReference type="Rhea" id="RHEA:11276"/>
        <dbReference type="ChEBI" id="CHEBI:15377"/>
        <dbReference type="ChEBI" id="CHEBI:15379"/>
        <dbReference type="ChEBI" id="CHEBI:17594"/>
        <dbReference type="ChEBI" id="CHEBI:17977"/>
        <dbReference type="EC" id="1.10.3.2"/>
    </reaction>
</comment>
<dbReference type="PROSITE" id="PS00080">
    <property type="entry name" value="MULTICOPPER_OXIDASE2"/>
    <property type="match status" value="1"/>
</dbReference>
<keyword evidence="6 13" id="KW-0964">Secreted</keyword>
<reference evidence="17 18" key="1">
    <citation type="journal article" date="2023" name="G3 (Bethesda)">
        <title>A chromosome-length genome assembly and annotation of blackberry (Rubus argutus, cv. 'Hillquist').</title>
        <authorList>
            <person name="Bruna T."/>
            <person name="Aryal R."/>
            <person name="Dudchenko O."/>
            <person name="Sargent D.J."/>
            <person name="Mead D."/>
            <person name="Buti M."/>
            <person name="Cavallini A."/>
            <person name="Hytonen T."/>
            <person name="Andres J."/>
            <person name="Pham M."/>
            <person name="Weisz D."/>
            <person name="Mascagni F."/>
            <person name="Usai G."/>
            <person name="Natali L."/>
            <person name="Bassil N."/>
            <person name="Fernandez G.E."/>
            <person name="Lomsadze A."/>
            <person name="Armour M."/>
            <person name="Olukolu B."/>
            <person name="Poorten T."/>
            <person name="Britton C."/>
            <person name="Davik J."/>
            <person name="Ashrafi H."/>
            <person name="Aiden E.L."/>
            <person name="Borodovsky M."/>
            <person name="Worthington M."/>
        </authorList>
    </citation>
    <scope>NUCLEOTIDE SEQUENCE [LARGE SCALE GENOMIC DNA]</scope>
    <source>
        <strain evidence="17">PI 553951</strain>
    </source>
</reference>
<evidence type="ECO:0000256" key="4">
    <source>
        <dbReference type="ARBA" id="ARBA00012297"/>
    </source>
</evidence>